<dbReference type="InterPro" id="IPR001789">
    <property type="entry name" value="Sig_transdc_resp-reg_receiver"/>
</dbReference>
<dbReference type="EMBL" id="JAVDPW010000019">
    <property type="protein sequence ID" value="MDR6294410.1"/>
    <property type="molecule type" value="Genomic_DNA"/>
</dbReference>
<dbReference type="Gene3D" id="3.40.50.2300">
    <property type="match status" value="1"/>
</dbReference>
<organism evidence="10 11">
    <name type="scientific">Inquilinus ginsengisoli</name>
    <dbReference type="NCBI Taxonomy" id="363840"/>
    <lineage>
        <taxon>Bacteria</taxon>
        <taxon>Pseudomonadati</taxon>
        <taxon>Pseudomonadota</taxon>
        <taxon>Alphaproteobacteria</taxon>
        <taxon>Rhodospirillales</taxon>
        <taxon>Rhodospirillaceae</taxon>
        <taxon>Inquilinus</taxon>
    </lineage>
</organism>
<evidence type="ECO:0000256" key="4">
    <source>
        <dbReference type="ARBA" id="ARBA00022679"/>
    </source>
</evidence>
<dbReference type="Gene3D" id="3.30.565.10">
    <property type="entry name" value="Histidine kinase-like ATPase, C-terminal domain"/>
    <property type="match status" value="1"/>
</dbReference>
<evidence type="ECO:0000259" key="8">
    <source>
        <dbReference type="PROSITE" id="PS50109"/>
    </source>
</evidence>
<feature type="transmembrane region" description="Helical" evidence="7">
    <location>
        <begin position="21"/>
        <end position="48"/>
    </location>
</feature>
<feature type="transmembrane region" description="Helical" evidence="7">
    <location>
        <begin position="54"/>
        <end position="78"/>
    </location>
</feature>
<dbReference type="PRINTS" id="PR00344">
    <property type="entry name" value="BCTRLSENSOR"/>
</dbReference>
<proteinExistence type="predicted"/>
<gene>
    <name evidence="10" type="ORF">E9232_006964</name>
</gene>
<name>A0ABU1K0L1_9PROT</name>
<evidence type="ECO:0000256" key="7">
    <source>
        <dbReference type="SAM" id="Phobius"/>
    </source>
</evidence>
<dbReference type="SMART" id="SM00448">
    <property type="entry name" value="REC"/>
    <property type="match status" value="1"/>
</dbReference>
<keyword evidence="4" id="KW-0808">Transferase</keyword>
<dbReference type="InterPro" id="IPR003661">
    <property type="entry name" value="HisK_dim/P_dom"/>
</dbReference>
<dbReference type="PANTHER" id="PTHR43047:SF9">
    <property type="entry name" value="HISTIDINE KINASE"/>
    <property type="match status" value="1"/>
</dbReference>
<dbReference type="Pfam" id="PF02518">
    <property type="entry name" value="HATPase_c"/>
    <property type="match status" value="1"/>
</dbReference>
<evidence type="ECO:0000256" key="6">
    <source>
        <dbReference type="PROSITE-ProRule" id="PRU00169"/>
    </source>
</evidence>
<sequence length="589" mass="63885">MADAPTMGRAGSIDRFRAEQIAALYKAAPVGVVGALLGGIALVGVLVYGELVPLPIAAGWAGVLLLSALAHLLLCAVYRRRGPSAPGWRFWAAAFTLASAVEGLVWGVGSITLITPERIDQQLWVMIATSAVASGAATAFGAYLPAFYALLFPAMVPYVLWSAFHTGFYSHALGFLDLLYVVAMAVLGWRSYRSLEEALQLRFANLDLAENLRLEKDRAEQASLDKSRFLASASHDLRQPVHALSMFVGALLARPMDEEVRRLAIQIDGSVSALDSLFTSLLDISRLDAGVVLYSPQGFAIQPLLERVCRDHEGEARRKGIRLVLHPCRLAVHSDPILLERVLRNLVSNAVRYTERGRVVVGCRRGARLGIEVWDTGPGIPAEERGRVFQEFYQLGNPERDRSKGLGLGLAIVQRLTALLDSPLSLRSTVGKGSVFAVSVPVTEAAGPETMAVALPETAAHGLVLLIDDEAAIQEAMRSLLTGWGYTVLVAGSGDEMLARIATWPDRPNLIISDYRLRGDENGIAVIRRLQSEYNDDIPAMLITGDTAPDRLREAEESGFLLLHKPIHNSRLRAAITNLLARVAAEAEE</sequence>
<dbReference type="Proteomes" id="UP001262410">
    <property type="component" value="Unassembled WGS sequence"/>
</dbReference>
<protein>
    <recommendedName>
        <fullName evidence="2">histidine kinase</fullName>
        <ecNumber evidence="2">2.7.13.3</ecNumber>
    </recommendedName>
</protein>
<dbReference type="InterPro" id="IPR036890">
    <property type="entry name" value="HATPase_C_sf"/>
</dbReference>
<feature type="domain" description="Histidine kinase" evidence="8">
    <location>
        <begin position="232"/>
        <end position="444"/>
    </location>
</feature>
<comment type="catalytic activity">
    <reaction evidence="1">
        <text>ATP + protein L-histidine = ADP + protein N-phospho-L-histidine.</text>
        <dbReference type="EC" id="2.7.13.3"/>
    </reaction>
</comment>
<dbReference type="PROSITE" id="PS50110">
    <property type="entry name" value="RESPONSE_REGULATORY"/>
    <property type="match status" value="1"/>
</dbReference>
<feature type="modified residue" description="4-aspartylphosphate" evidence="6">
    <location>
        <position position="514"/>
    </location>
</feature>
<evidence type="ECO:0000256" key="3">
    <source>
        <dbReference type="ARBA" id="ARBA00022553"/>
    </source>
</evidence>
<evidence type="ECO:0000256" key="5">
    <source>
        <dbReference type="ARBA" id="ARBA00022777"/>
    </source>
</evidence>
<dbReference type="SUPFAM" id="SSF55874">
    <property type="entry name" value="ATPase domain of HSP90 chaperone/DNA topoisomerase II/histidine kinase"/>
    <property type="match status" value="1"/>
</dbReference>
<dbReference type="CDD" id="cd00156">
    <property type="entry name" value="REC"/>
    <property type="match status" value="1"/>
</dbReference>
<dbReference type="PANTHER" id="PTHR43047">
    <property type="entry name" value="TWO-COMPONENT HISTIDINE PROTEIN KINASE"/>
    <property type="match status" value="1"/>
</dbReference>
<comment type="caution">
    <text evidence="10">The sequence shown here is derived from an EMBL/GenBank/DDBJ whole genome shotgun (WGS) entry which is preliminary data.</text>
</comment>
<dbReference type="InterPro" id="IPR003594">
    <property type="entry name" value="HATPase_dom"/>
</dbReference>
<feature type="transmembrane region" description="Helical" evidence="7">
    <location>
        <begin position="170"/>
        <end position="189"/>
    </location>
</feature>
<evidence type="ECO:0000259" key="9">
    <source>
        <dbReference type="PROSITE" id="PS50110"/>
    </source>
</evidence>
<reference evidence="10 11" key="1">
    <citation type="submission" date="2023-07" db="EMBL/GenBank/DDBJ databases">
        <title>Sorghum-associated microbial communities from plants grown in Nebraska, USA.</title>
        <authorList>
            <person name="Schachtman D."/>
        </authorList>
    </citation>
    <scope>NUCLEOTIDE SEQUENCE [LARGE SCALE GENOMIC DNA]</scope>
    <source>
        <strain evidence="10 11">584</strain>
    </source>
</reference>
<accession>A0ABU1K0L1</accession>
<dbReference type="RefSeq" id="WP_309801907.1">
    <property type="nucleotide sequence ID" value="NZ_JAVDPW010000019.1"/>
</dbReference>
<dbReference type="SUPFAM" id="SSF47384">
    <property type="entry name" value="Homodimeric domain of signal transducing histidine kinase"/>
    <property type="match status" value="1"/>
</dbReference>
<keyword evidence="11" id="KW-1185">Reference proteome</keyword>
<dbReference type="InterPro" id="IPR011006">
    <property type="entry name" value="CheY-like_superfamily"/>
</dbReference>
<dbReference type="Gene3D" id="1.10.287.130">
    <property type="match status" value="1"/>
</dbReference>
<keyword evidence="3 6" id="KW-0597">Phosphoprotein</keyword>
<dbReference type="Pfam" id="PF00072">
    <property type="entry name" value="Response_reg"/>
    <property type="match status" value="1"/>
</dbReference>
<dbReference type="CDD" id="cd00082">
    <property type="entry name" value="HisKA"/>
    <property type="match status" value="1"/>
</dbReference>
<keyword evidence="5" id="KW-0418">Kinase</keyword>
<dbReference type="InterPro" id="IPR005467">
    <property type="entry name" value="His_kinase_dom"/>
</dbReference>
<dbReference type="EC" id="2.7.13.3" evidence="2"/>
<feature type="transmembrane region" description="Helical" evidence="7">
    <location>
        <begin position="90"/>
        <end position="115"/>
    </location>
</feature>
<keyword evidence="7" id="KW-0812">Transmembrane</keyword>
<feature type="domain" description="Response regulatory" evidence="9">
    <location>
        <begin position="463"/>
        <end position="580"/>
    </location>
</feature>
<dbReference type="SMART" id="SM00387">
    <property type="entry name" value="HATPase_c"/>
    <property type="match status" value="1"/>
</dbReference>
<dbReference type="PROSITE" id="PS50109">
    <property type="entry name" value="HIS_KIN"/>
    <property type="match status" value="1"/>
</dbReference>
<dbReference type="Pfam" id="PF00512">
    <property type="entry name" value="HisKA"/>
    <property type="match status" value="1"/>
</dbReference>
<dbReference type="SUPFAM" id="SSF52172">
    <property type="entry name" value="CheY-like"/>
    <property type="match status" value="1"/>
</dbReference>
<evidence type="ECO:0000313" key="11">
    <source>
        <dbReference type="Proteomes" id="UP001262410"/>
    </source>
</evidence>
<evidence type="ECO:0000256" key="2">
    <source>
        <dbReference type="ARBA" id="ARBA00012438"/>
    </source>
</evidence>
<evidence type="ECO:0000256" key="1">
    <source>
        <dbReference type="ARBA" id="ARBA00000085"/>
    </source>
</evidence>
<keyword evidence="7" id="KW-1133">Transmembrane helix</keyword>
<dbReference type="SMART" id="SM00388">
    <property type="entry name" value="HisKA"/>
    <property type="match status" value="1"/>
</dbReference>
<dbReference type="InterPro" id="IPR004358">
    <property type="entry name" value="Sig_transdc_His_kin-like_C"/>
</dbReference>
<dbReference type="InterPro" id="IPR036097">
    <property type="entry name" value="HisK_dim/P_sf"/>
</dbReference>
<keyword evidence="7" id="KW-0472">Membrane</keyword>
<evidence type="ECO:0000313" key="10">
    <source>
        <dbReference type="EMBL" id="MDR6294410.1"/>
    </source>
</evidence>